<name>A0A5J6VLM7_9VIRU</name>
<protein>
    <submittedName>
        <fullName evidence="1">Uncharacterized protein</fullName>
    </submittedName>
</protein>
<accession>A0A5J6VLM7</accession>
<reference evidence="1" key="1">
    <citation type="journal article" date="2019" name="Philos. Trans. R. Soc. Lond., B, Biol. Sci.">
        <title>Targeted metagenomic recovery of four divergent viruses reveals shared and distinctive characteristics of giant viruses of marine eukaryotes.</title>
        <authorList>
            <person name="Needham D.M."/>
            <person name="Poirier C."/>
            <person name="Hehenberger E."/>
            <person name="Jimenez V."/>
            <person name="Swalwell J.E."/>
            <person name="Santoro A.E."/>
            <person name="Worden A.Z."/>
        </authorList>
    </citation>
    <scope>NUCLEOTIDE SEQUENCE</scope>
    <source>
        <strain evidence="1">OPacV-421</strain>
    </source>
</reference>
<proteinExistence type="predicted"/>
<organism evidence="1">
    <name type="scientific">Megaviridae environmental sample</name>
    <dbReference type="NCBI Taxonomy" id="1737588"/>
    <lineage>
        <taxon>Viruses</taxon>
        <taxon>Varidnaviria</taxon>
        <taxon>Bamfordvirae</taxon>
        <taxon>Nucleocytoviricota</taxon>
        <taxon>Megaviricetes</taxon>
        <taxon>Imitervirales</taxon>
        <taxon>Mimiviridae</taxon>
        <taxon>environmental samples</taxon>
    </lineage>
</organism>
<sequence length="123" mass="14396">MKYYIAFFLLTGFIDDNNQLHYCNQPNDHICCKDISLYKSTMKCMNYKDCTYLTITNMISNMTLRLEVVKSTIKGGLFNANIQNATKIGLYNNTMIFMSTMNKYHDFIRFNIHENLCIKSTIV</sequence>
<dbReference type="EMBL" id="MN448297">
    <property type="protein sequence ID" value="QFG75052.1"/>
    <property type="molecule type" value="Genomic_DNA"/>
</dbReference>
<evidence type="ECO:0000313" key="1">
    <source>
        <dbReference type="EMBL" id="QFG75052.1"/>
    </source>
</evidence>